<dbReference type="Proteomes" id="UP000030641">
    <property type="component" value="Unassembled WGS sequence"/>
</dbReference>
<feature type="compositionally biased region" description="Basic and acidic residues" evidence="1">
    <location>
        <begin position="11"/>
        <end position="25"/>
    </location>
</feature>
<dbReference type="EMBL" id="KL584754">
    <property type="protein sequence ID" value="KEQ97410.1"/>
    <property type="molecule type" value="Genomic_DNA"/>
</dbReference>
<dbReference type="AlphaFoldDB" id="A0A074YI72"/>
<protein>
    <submittedName>
        <fullName evidence="2">Uncharacterized protein</fullName>
    </submittedName>
</protein>
<name>A0A074YI72_AURSE</name>
<accession>A0A074YI72</accession>
<dbReference type="InParanoid" id="A0A074YI72"/>
<evidence type="ECO:0000313" key="3">
    <source>
        <dbReference type="Proteomes" id="UP000030641"/>
    </source>
</evidence>
<dbReference type="HOGENOM" id="CLU_1722000_0_0_1"/>
<dbReference type="GeneID" id="25369307"/>
<evidence type="ECO:0000313" key="2">
    <source>
        <dbReference type="EMBL" id="KEQ97410.1"/>
    </source>
</evidence>
<feature type="compositionally biased region" description="Basic residues" evidence="1">
    <location>
        <begin position="1"/>
        <end position="10"/>
    </location>
</feature>
<evidence type="ECO:0000256" key="1">
    <source>
        <dbReference type="SAM" id="MobiDB-lite"/>
    </source>
</evidence>
<sequence length="152" mass="17715">MHHQSNKKTLKHSDTRSLYRSDRTRRSPHRTVLSLLSKFVRGFCQILERICRTQKRKFKSAIPDVVLDDFPCFCHSSTPSLLHIQTKTRKHTTIFFSASRLVTAAKTQYTTTQHENHNTNRRLLRIFISFARARPKHSLPDPPASPPHSRTD</sequence>
<gene>
    <name evidence="2" type="ORF">AUEXF2481DRAFT_596942</name>
</gene>
<reference evidence="2 3" key="1">
    <citation type="journal article" date="2014" name="BMC Genomics">
        <title>Genome sequencing of four Aureobasidium pullulans varieties: biotechnological potential, stress tolerance, and description of new species.</title>
        <authorList>
            <person name="Gostin Ar C."/>
            <person name="Ohm R.A."/>
            <person name="Kogej T."/>
            <person name="Sonjak S."/>
            <person name="Turk M."/>
            <person name="Zajc J."/>
            <person name="Zalar P."/>
            <person name="Grube M."/>
            <person name="Sun H."/>
            <person name="Han J."/>
            <person name="Sharma A."/>
            <person name="Chiniquy J."/>
            <person name="Ngan C.Y."/>
            <person name="Lipzen A."/>
            <person name="Barry K."/>
            <person name="Grigoriev I.V."/>
            <person name="Gunde-Cimerman N."/>
        </authorList>
    </citation>
    <scope>NUCLEOTIDE SEQUENCE [LARGE SCALE GENOMIC DNA]</scope>
    <source>
        <strain evidence="2 3">EXF-2481</strain>
    </source>
</reference>
<organism evidence="2 3">
    <name type="scientific">Aureobasidium subglaciale (strain EXF-2481)</name>
    <name type="common">Aureobasidium pullulans var. subglaciale</name>
    <dbReference type="NCBI Taxonomy" id="1043005"/>
    <lineage>
        <taxon>Eukaryota</taxon>
        <taxon>Fungi</taxon>
        <taxon>Dikarya</taxon>
        <taxon>Ascomycota</taxon>
        <taxon>Pezizomycotina</taxon>
        <taxon>Dothideomycetes</taxon>
        <taxon>Dothideomycetidae</taxon>
        <taxon>Dothideales</taxon>
        <taxon>Saccotheciaceae</taxon>
        <taxon>Aureobasidium</taxon>
    </lineage>
</organism>
<keyword evidence="3" id="KW-1185">Reference proteome</keyword>
<proteinExistence type="predicted"/>
<feature type="region of interest" description="Disordered" evidence="1">
    <location>
        <begin position="1"/>
        <end position="25"/>
    </location>
</feature>
<dbReference type="RefSeq" id="XP_013346059.1">
    <property type="nucleotide sequence ID" value="XM_013490605.1"/>
</dbReference>